<feature type="compositionally biased region" description="Basic residues" evidence="1">
    <location>
        <begin position="302"/>
        <end position="314"/>
    </location>
</feature>
<feature type="region of interest" description="Disordered" evidence="1">
    <location>
        <begin position="251"/>
        <end position="314"/>
    </location>
</feature>
<protein>
    <recommendedName>
        <fullName evidence="4">S-adenosyl methyltransferase</fullName>
    </recommendedName>
</protein>
<dbReference type="InterPro" id="IPR029063">
    <property type="entry name" value="SAM-dependent_MTases_sf"/>
</dbReference>
<dbReference type="AlphaFoldDB" id="A0A4D4L762"/>
<comment type="caution">
    <text evidence="2">The sequence shown here is derived from an EMBL/GenBank/DDBJ whole genome shotgun (WGS) entry which is preliminary data.</text>
</comment>
<keyword evidence="3" id="KW-1185">Reference proteome</keyword>
<reference evidence="2 3" key="1">
    <citation type="journal article" date="2020" name="Int. J. Syst. Evol. Microbiol.">
        <title>Reclassification of Streptomyces castelarensis and Streptomyces sporoclivatus as later heterotypic synonyms of Streptomyces antimycoticus.</title>
        <authorList>
            <person name="Komaki H."/>
            <person name="Tamura T."/>
        </authorList>
    </citation>
    <scope>NUCLEOTIDE SEQUENCE [LARGE SCALE GENOMIC DNA]</scope>
    <source>
        <strain evidence="2 3">NBRC 13459</strain>
    </source>
</reference>
<name>A0A4D4L762_STRVO</name>
<dbReference type="Proteomes" id="UP000301309">
    <property type="component" value="Unassembled WGS sequence"/>
</dbReference>
<dbReference type="EMBL" id="BJHW01000001">
    <property type="protein sequence ID" value="GDY54378.1"/>
    <property type="molecule type" value="Genomic_DNA"/>
</dbReference>
<dbReference type="PIRSF" id="PIRSF017393">
    <property type="entry name" value="MTase_SAV2177"/>
    <property type="match status" value="1"/>
</dbReference>
<evidence type="ECO:0000313" key="2">
    <source>
        <dbReference type="EMBL" id="GDY54378.1"/>
    </source>
</evidence>
<sequence>MSEHEPTHSTAADVAQRMDTTKPHSARFWNYFVGGKDNYEADREVGDKIKEIFPGLADVAVTSRHFLSRAITCLAAEHGVRQFLDIGTGLPTADNTHEVAQRVAPDARIVYVDNDPLVLVHARTLLSSTPEGATDYLDADLYDPDAVLRAAAGTLDLTQPVALVLLNVLGHVADHAEARSLVNRLMAGLPSGSYLVIGDSTATSEGMIAASETYNASGAVPYYVRPVDELAAFFDGLDVLEPGIVRITRWRPGPDGASGAAPTSTRTGAWAASPDEADLTRPTPTASACRIAAHSTPDLSRSRRRRCGSRSASR</sequence>
<dbReference type="Gene3D" id="3.40.50.150">
    <property type="entry name" value="Vaccinia Virus protein VP39"/>
    <property type="match status" value="1"/>
</dbReference>
<accession>A0A4D4L762</accession>
<gene>
    <name evidence="2" type="ORF">SVIO_050010</name>
</gene>
<dbReference type="SUPFAM" id="SSF53335">
    <property type="entry name" value="S-adenosyl-L-methionine-dependent methyltransferases"/>
    <property type="match status" value="1"/>
</dbReference>
<organism evidence="2 3">
    <name type="scientific">Streptomyces violaceusniger</name>
    <dbReference type="NCBI Taxonomy" id="68280"/>
    <lineage>
        <taxon>Bacteria</taxon>
        <taxon>Bacillati</taxon>
        <taxon>Actinomycetota</taxon>
        <taxon>Actinomycetes</taxon>
        <taxon>Kitasatosporales</taxon>
        <taxon>Streptomycetaceae</taxon>
        <taxon>Streptomyces</taxon>
        <taxon>Streptomyces violaceusniger group</taxon>
    </lineage>
</organism>
<dbReference type="Pfam" id="PF04672">
    <property type="entry name" value="Methyltransf_19"/>
    <property type="match status" value="1"/>
</dbReference>
<proteinExistence type="predicted"/>
<evidence type="ECO:0008006" key="4">
    <source>
        <dbReference type="Google" id="ProtNLM"/>
    </source>
</evidence>
<evidence type="ECO:0000313" key="3">
    <source>
        <dbReference type="Proteomes" id="UP000301309"/>
    </source>
</evidence>
<dbReference type="InterPro" id="IPR006764">
    <property type="entry name" value="SAM_dep_MeTrfase_SAV2177_type"/>
</dbReference>
<evidence type="ECO:0000256" key="1">
    <source>
        <dbReference type="SAM" id="MobiDB-lite"/>
    </source>
</evidence>